<evidence type="ECO:0000313" key="1">
    <source>
        <dbReference type="EMBL" id="GIY60807.1"/>
    </source>
</evidence>
<comment type="caution">
    <text evidence="1">The sequence shown here is derived from an EMBL/GenBank/DDBJ whole genome shotgun (WGS) entry which is preliminary data.</text>
</comment>
<evidence type="ECO:0000313" key="2">
    <source>
        <dbReference type="Proteomes" id="UP001054945"/>
    </source>
</evidence>
<accession>A0AAV4USN2</accession>
<name>A0AAV4USN2_CAEEX</name>
<protein>
    <submittedName>
        <fullName evidence="1">Uncharacterized protein</fullName>
    </submittedName>
</protein>
<dbReference type="Proteomes" id="UP001054945">
    <property type="component" value="Unassembled WGS sequence"/>
</dbReference>
<dbReference type="EMBL" id="BPLR01013379">
    <property type="protein sequence ID" value="GIY60807.1"/>
    <property type="molecule type" value="Genomic_DNA"/>
</dbReference>
<reference evidence="1 2" key="1">
    <citation type="submission" date="2021-06" db="EMBL/GenBank/DDBJ databases">
        <title>Caerostris extrusa draft genome.</title>
        <authorList>
            <person name="Kono N."/>
            <person name="Arakawa K."/>
        </authorList>
    </citation>
    <scope>NUCLEOTIDE SEQUENCE [LARGE SCALE GENOMIC DNA]</scope>
</reference>
<dbReference type="AlphaFoldDB" id="A0AAV4USN2"/>
<gene>
    <name evidence="1" type="ORF">CEXT_646121</name>
</gene>
<sequence length="70" mass="7854">MLLASQTTIIIWAVLHFIWADASLLKISPFHFPGELDVGMRVSVQCAVLTGDPPFEFFLVQGWTEDFGRS</sequence>
<keyword evidence="2" id="KW-1185">Reference proteome</keyword>
<proteinExistence type="predicted"/>
<organism evidence="1 2">
    <name type="scientific">Caerostris extrusa</name>
    <name type="common">Bark spider</name>
    <name type="synonym">Caerostris bankana</name>
    <dbReference type="NCBI Taxonomy" id="172846"/>
    <lineage>
        <taxon>Eukaryota</taxon>
        <taxon>Metazoa</taxon>
        <taxon>Ecdysozoa</taxon>
        <taxon>Arthropoda</taxon>
        <taxon>Chelicerata</taxon>
        <taxon>Arachnida</taxon>
        <taxon>Araneae</taxon>
        <taxon>Araneomorphae</taxon>
        <taxon>Entelegynae</taxon>
        <taxon>Araneoidea</taxon>
        <taxon>Araneidae</taxon>
        <taxon>Caerostris</taxon>
    </lineage>
</organism>